<dbReference type="AlphaFoldDB" id="A0A839QUT9"/>
<gene>
    <name evidence="1" type="ORF">FHX50_001703</name>
</gene>
<dbReference type="RefSeq" id="WP_183376566.1">
    <property type="nucleotide sequence ID" value="NZ_CBCSFZ010000065.1"/>
</dbReference>
<evidence type="ECO:0000313" key="1">
    <source>
        <dbReference type="EMBL" id="MBB3023408.1"/>
    </source>
</evidence>
<sequence>MPENLDIQDGPTWALAREEIVTYPIGHGRDLILVATFARTVRSGRIFRRSTEQFMHLSIPLKVGDWTTGSTMTNFAESLSAELFKDPATNALCNRWSDEFTRDNGYVAHPLLARTKEPPVISQDILVDENGEVSNHLMRKSKGNLAVISWYNYKINDVAGMIQGDTSCLLLNDEESAEYADRVDPSWRAREKALRADRDDNMRLFFERFGIE</sequence>
<accession>A0A839QUT9</accession>
<evidence type="ECO:0000313" key="2">
    <source>
        <dbReference type="Proteomes" id="UP000568050"/>
    </source>
</evidence>
<protein>
    <submittedName>
        <fullName evidence="1">Uncharacterized protein</fullName>
    </submittedName>
</protein>
<organism evidence="1 2">
    <name type="scientific">Helcobacillus massiliensis</name>
    <dbReference type="NCBI Taxonomy" id="521392"/>
    <lineage>
        <taxon>Bacteria</taxon>
        <taxon>Bacillati</taxon>
        <taxon>Actinomycetota</taxon>
        <taxon>Actinomycetes</taxon>
        <taxon>Micrococcales</taxon>
        <taxon>Dermabacteraceae</taxon>
        <taxon>Helcobacillus</taxon>
    </lineage>
</organism>
<reference evidence="1 2" key="1">
    <citation type="submission" date="2020-08" db="EMBL/GenBank/DDBJ databases">
        <title>Sequencing the genomes of 1000 actinobacteria strains.</title>
        <authorList>
            <person name="Klenk H.-P."/>
        </authorList>
    </citation>
    <scope>NUCLEOTIDE SEQUENCE [LARGE SCALE GENOMIC DNA]</scope>
    <source>
        <strain evidence="1 2">DSM 23040</strain>
    </source>
</reference>
<comment type="caution">
    <text evidence="1">The sequence shown here is derived from an EMBL/GenBank/DDBJ whole genome shotgun (WGS) entry which is preliminary data.</text>
</comment>
<keyword evidence="2" id="KW-1185">Reference proteome</keyword>
<proteinExistence type="predicted"/>
<name>A0A839QUT9_9MICO</name>
<dbReference type="EMBL" id="JACHWP010000005">
    <property type="protein sequence ID" value="MBB3023408.1"/>
    <property type="molecule type" value="Genomic_DNA"/>
</dbReference>
<dbReference type="Proteomes" id="UP000568050">
    <property type="component" value="Unassembled WGS sequence"/>
</dbReference>